<dbReference type="NCBIfam" id="NF002537">
    <property type="entry name" value="PRK02090.1"/>
    <property type="match status" value="1"/>
</dbReference>
<proteinExistence type="inferred from homology"/>
<evidence type="ECO:0000256" key="1">
    <source>
        <dbReference type="ARBA" id="ARBA00009732"/>
    </source>
</evidence>
<dbReference type="Gene3D" id="3.40.50.620">
    <property type="entry name" value="HUPs"/>
    <property type="match status" value="1"/>
</dbReference>
<dbReference type="InterPro" id="IPR014729">
    <property type="entry name" value="Rossmann-like_a/b/a_fold"/>
</dbReference>
<comment type="similarity">
    <text evidence="1">Belongs to the PAPS reductase family. CysH subfamily.</text>
</comment>
<evidence type="ECO:0000256" key="3">
    <source>
        <dbReference type="ARBA" id="ARBA00024327"/>
    </source>
</evidence>
<dbReference type="PIRSF" id="PIRSF000857">
    <property type="entry name" value="PAPS_reductase"/>
    <property type="match status" value="1"/>
</dbReference>
<dbReference type="PANTHER" id="PTHR46509:SF1">
    <property type="entry name" value="PHOSPHOADENOSINE PHOSPHOSULFATE REDUCTASE"/>
    <property type="match status" value="1"/>
</dbReference>
<dbReference type="EMBL" id="BARU01027389">
    <property type="protein sequence ID" value="GAH73689.1"/>
    <property type="molecule type" value="Genomic_DNA"/>
</dbReference>
<dbReference type="AlphaFoldDB" id="X1J5S3"/>
<sequence>MILPEKIGNSKRLIQDAVDKYMPQMAIASSFGKDSMVLIHLARQIDIGIKVFYVVTPFKPDATLFFKNSIVRLWNLNYSEYKADGDNLPVGLWKTDPDRCCEIYKVAPFRKAVKDLNCWLSGIRSKEGRTRGDYEEVEEKDGLVKINPLLQWSEMDIWRYAALYRIPMNPLYRIGARSLGCEPCTHIVDDDADERNGRWAGTSKVGGECGIHTKSLREGVET</sequence>
<accession>X1J5S3</accession>
<dbReference type="PANTHER" id="PTHR46509">
    <property type="entry name" value="PHOSPHOADENOSINE PHOSPHOSULFATE REDUCTASE"/>
    <property type="match status" value="1"/>
</dbReference>
<dbReference type="GO" id="GO:0004604">
    <property type="term" value="F:phosphoadenylyl-sulfate reductase (thioredoxin) activity"/>
    <property type="evidence" value="ECO:0007669"/>
    <property type="project" value="InterPro"/>
</dbReference>
<evidence type="ECO:0000256" key="2">
    <source>
        <dbReference type="ARBA" id="ARBA00023002"/>
    </source>
</evidence>
<dbReference type="GO" id="GO:0019379">
    <property type="term" value="P:sulfate assimilation, phosphoadenylyl sulfate reduction by phosphoadenylyl-sulfate reductase (thioredoxin)"/>
    <property type="evidence" value="ECO:0007669"/>
    <property type="project" value="InterPro"/>
</dbReference>
<protein>
    <recommendedName>
        <fullName evidence="4">Phosphoadenosine phosphosulphate reductase domain-containing protein</fullName>
    </recommendedName>
</protein>
<dbReference type="InterPro" id="IPR004511">
    <property type="entry name" value="PAPS/APS_Rdtase"/>
</dbReference>
<evidence type="ECO:0000313" key="5">
    <source>
        <dbReference type="EMBL" id="GAH73689.1"/>
    </source>
</evidence>
<feature type="domain" description="Phosphoadenosine phosphosulphate reductase" evidence="4">
    <location>
        <begin position="25"/>
        <end position="186"/>
    </location>
</feature>
<comment type="caution">
    <text evidence="5">The sequence shown here is derived from an EMBL/GenBank/DDBJ whole genome shotgun (WGS) entry which is preliminary data.</text>
</comment>
<reference evidence="5" key="1">
    <citation type="journal article" date="2014" name="Front. Microbiol.">
        <title>High frequency of phylogenetically diverse reductive dehalogenase-homologous genes in deep subseafloor sedimentary metagenomes.</title>
        <authorList>
            <person name="Kawai M."/>
            <person name="Futagami T."/>
            <person name="Toyoda A."/>
            <person name="Takaki Y."/>
            <person name="Nishi S."/>
            <person name="Hori S."/>
            <person name="Arai W."/>
            <person name="Tsubouchi T."/>
            <person name="Morono Y."/>
            <person name="Uchiyama I."/>
            <person name="Ito T."/>
            <person name="Fujiyama A."/>
            <person name="Inagaki F."/>
            <person name="Takami H."/>
        </authorList>
    </citation>
    <scope>NUCLEOTIDE SEQUENCE</scope>
    <source>
        <strain evidence="5">Expedition CK06-06</strain>
    </source>
</reference>
<dbReference type="Pfam" id="PF01507">
    <property type="entry name" value="PAPS_reduct"/>
    <property type="match status" value="1"/>
</dbReference>
<comment type="pathway">
    <text evidence="3">Sulfur metabolism; hydrogen sulfide biosynthesis; sulfite from sulfate.</text>
</comment>
<name>X1J5S3_9ZZZZ</name>
<dbReference type="InterPro" id="IPR002500">
    <property type="entry name" value="PAPS_reduct_dom"/>
</dbReference>
<dbReference type="SUPFAM" id="SSF52402">
    <property type="entry name" value="Adenine nucleotide alpha hydrolases-like"/>
    <property type="match status" value="1"/>
</dbReference>
<dbReference type="GO" id="GO:0005737">
    <property type="term" value="C:cytoplasm"/>
    <property type="evidence" value="ECO:0007669"/>
    <property type="project" value="TreeGrafter"/>
</dbReference>
<keyword evidence="2" id="KW-0560">Oxidoreductase</keyword>
<gene>
    <name evidence="5" type="ORF">S03H2_43856</name>
</gene>
<evidence type="ECO:0000259" key="4">
    <source>
        <dbReference type="Pfam" id="PF01507"/>
    </source>
</evidence>
<organism evidence="5">
    <name type="scientific">marine sediment metagenome</name>
    <dbReference type="NCBI Taxonomy" id="412755"/>
    <lineage>
        <taxon>unclassified sequences</taxon>
        <taxon>metagenomes</taxon>
        <taxon>ecological metagenomes</taxon>
    </lineage>
</organism>
<dbReference type="HAMAP" id="MF_00063">
    <property type="entry name" value="CysH"/>
    <property type="match status" value="1"/>
</dbReference>